<gene>
    <name evidence="5 7" type="primary">cbiT</name>
    <name evidence="7" type="ORF">ACFSAS_08155</name>
</gene>
<evidence type="ECO:0000256" key="1">
    <source>
        <dbReference type="ARBA" id="ARBA00022573"/>
    </source>
</evidence>
<dbReference type="SUPFAM" id="SSF53335">
    <property type="entry name" value="S-adenosyl-L-methionine-dependent methyltransferases"/>
    <property type="match status" value="1"/>
</dbReference>
<dbReference type="NCBIfam" id="TIGR02469">
    <property type="entry name" value="CbiT"/>
    <property type="match status" value="1"/>
</dbReference>
<evidence type="ECO:0000256" key="5">
    <source>
        <dbReference type="HAMAP-Rule" id="MF_00786"/>
    </source>
</evidence>
<feature type="binding site" evidence="5">
    <location>
        <position position="15"/>
    </location>
    <ligand>
        <name>S-adenosyl-L-methionine</name>
        <dbReference type="ChEBI" id="CHEBI:59789"/>
    </ligand>
</feature>
<dbReference type="Proteomes" id="UP001597092">
    <property type="component" value="Unassembled WGS sequence"/>
</dbReference>
<keyword evidence="8" id="KW-1185">Reference proteome</keyword>
<evidence type="ECO:0000256" key="6">
    <source>
        <dbReference type="SAM" id="MobiDB-lite"/>
    </source>
</evidence>
<comment type="catalytic activity">
    <reaction evidence="5">
        <text>Co-precorrin-6B + S-adenosyl-L-methionine = Co-precorrin-7 + S-adenosyl-L-homocysteine + CO2</text>
        <dbReference type="Rhea" id="RHEA:36067"/>
        <dbReference type="ChEBI" id="CHEBI:16526"/>
        <dbReference type="ChEBI" id="CHEBI:57856"/>
        <dbReference type="ChEBI" id="CHEBI:59789"/>
        <dbReference type="ChEBI" id="CHEBI:70791"/>
        <dbReference type="ChEBI" id="CHEBI:72780"/>
        <dbReference type="EC" id="2.1.1.196"/>
    </reaction>
</comment>
<keyword evidence="4 5" id="KW-0949">S-adenosyl-L-methionine</keyword>
<comment type="pathway">
    <text evidence="5">Cofactor biosynthesis; adenosylcobalamin biosynthesis; cob(II)yrinate a,c-diamide from sirohydrochlorin (anaerobic route): step 8/10.</text>
</comment>
<dbReference type="InterPro" id="IPR014008">
    <property type="entry name" value="Cbl_synth_MTase_CbiT"/>
</dbReference>
<dbReference type="Pfam" id="PF01135">
    <property type="entry name" value="PCMT"/>
    <property type="match status" value="1"/>
</dbReference>
<keyword evidence="3 5" id="KW-0808">Transferase</keyword>
<keyword evidence="2 5" id="KW-0489">Methyltransferase</keyword>
<dbReference type="GO" id="GO:0008168">
    <property type="term" value="F:methyltransferase activity"/>
    <property type="evidence" value="ECO:0007669"/>
    <property type="project" value="UniProtKB-UniRule"/>
</dbReference>
<proteinExistence type="inferred from homology"/>
<dbReference type="EMBL" id="JBHUDP010000002">
    <property type="protein sequence ID" value="MFD1685582.1"/>
    <property type="molecule type" value="Genomic_DNA"/>
</dbReference>
<dbReference type="AlphaFoldDB" id="A0ABD6DVH8"/>
<comment type="function">
    <text evidence="5">Catalyzes the methylation of C-15 in cobalt-precorrin-6B followed by the decarboxylation of C-12 to form cobalt-precorrin-7.</text>
</comment>
<dbReference type="RefSeq" id="WP_256306381.1">
    <property type="nucleotide sequence ID" value="NZ_JANHAW010000001.1"/>
</dbReference>
<dbReference type="EC" id="2.1.1.196" evidence="5"/>
<reference evidence="7 8" key="1">
    <citation type="journal article" date="2019" name="Int. J. Syst. Evol. Microbiol.">
        <title>The Global Catalogue of Microorganisms (GCM) 10K type strain sequencing project: providing services to taxonomists for standard genome sequencing and annotation.</title>
        <authorList>
            <consortium name="The Broad Institute Genomics Platform"/>
            <consortium name="The Broad Institute Genome Sequencing Center for Infectious Disease"/>
            <person name="Wu L."/>
            <person name="Ma J."/>
        </authorList>
    </citation>
    <scope>NUCLEOTIDE SEQUENCE [LARGE SCALE GENOMIC DNA]</scope>
    <source>
        <strain evidence="7 8">CGMCC 1.10387</strain>
    </source>
</reference>
<dbReference type="Gene3D" id="3.40.50.150">
    <property type="entry name" value="Vaccinia Virus protein VP39"/>
    <property type="match status" value="1"/>
</dbReference>
<evidence type="ECO:0000313" key="8">
    <source>
        <dbReference type="Proteomes" id="UP001597092"/>
    </source>
</evidence>
<dbReference type="InterPro" id="IPR050714">
    <property type="entry name" value="Cobalamin_biosynth_MTase"/>
</dbReference>
<dbReference type="PANTHER" id="PTHR43182">
    <property type="entry name" value="COBALT-PRECORRIN-6B C(15)-METHYLTRANSFERASE (DECARBOXYLATING)"/>
    <property type="match status" value="1"/>
</dbReference>
<feature type="region of interest" description="Disordered" evidence="6">
    <location>
        <begin position="185"/>
        <end position="227"/>
    </location>
</feature>
<dbReference type="InterPro" id="IPR029063">
    <property type="entry name" value="SAM-dependent_MTases_sf"/>
</dbReference>
<feature type="compositionally biased region" description="Basic and acidic residues" evidence="6">
    <location>
        <begin position="207"/>
        <end position="218"/>
    </location>
</feature>
<dbReference type="PANTHER" id="PTHR43182:SF1">
    <property type="entry name" value="COBALT-PRECORRIN-7 C(5)-METHYLTRANSFERASE"/>
    <property type="match status" value="1"/>
</dbReference>
<evidence type="ECO:0000256" key="2">
    <source>
        <dbReference type="ARBA" id="ARBA00022603"/>
    </source>
</evidence>
<evidence type="ECO:0000256" key="4">
    <source>
        <dbReference type="ARBA" id="ARBA00022691"/>
    </source>
</evidence>
<dbReference type="GO" id="GO:0032259">
    <property type="term" value="P:methylation"/>
    <property type="evidence" value="ECO:0007669"/>
    <property type="project" value="UniProtKB-KW"/>
</dbReference>
<comment type="caution">
    <text evidence="7">The sequence shown here is derived from an EMBL/GenBank/DDBJ whole genome shotgun (WGS) entry which is preliminary data.</text>
</comment>
<dbReference type="HAMAP" id="MF_00786">
    <property type="entry name" value="CbiT"/>
    <property type="match status" value="1"/>
</dbReference>
<name>A0ABD6DVH8_9EURY</name>
<feature type="binding site" evidence="5">
    <location>
        <position position="89"/>
    </location>
    <ligand>
        <name>S-adenosyl-L-methionine</name>
        <dbReference type="ChEBI" id="CHEBI:59789"/>
    </ligand>
</feature>
<dbReference type="InterPro" id="IPR023475">
    <property type="entry name" value="CbiT"/>
</dbReference>
<protein>
    <recommendedName>
        <fullName evidence="5">Probable cobalt-precorrin-6B C(15)-methyltransferase (decarboxylating)</fullName>
        <ecNumber evidence="5">2.1.1.196</ecNumber>
    </recommendedName>
</protein>
<comment type="similarity">
    <text evidence="5">Belongs to the methyltransferase superfamily. Archaeal-type CbiT family.</text>
</comment>
<organism evidence="7 8">
    <name type="scientific">Halobellus litoreus</name>
    <dbReference type="NCBI Taxonomy" id="755310"/>
    <lineage>
        <taxon>Archaea</taxon>
        <taxon>Methanobacteriati</taxon>
        <taxon>Methanobacteriota</taxon>
        <taxon>Stenosarchaea group</taxon>
        <taxon>Halobacteria</taxon>
        <taxon>Halobacteriales</taxon>
        <taxon>Haloferacaceae</taxon>
        <taxon>Halobellus</taxon>
    </lineage>
</organism>
<evidence type="ECO:0000256" key="3">
    <source>
        <dbReference type="ARBA" id="ARBA00022679"/>
    </source>
</evidence>
<dbReference type="GO" id="GO:0019251">
    <property type="term" value="P:anaerobic cobalamin biosynthetic process"/>
    <property type="evidence" value="ECO:0007669"/>
    <property type="project" value="UniProtKB-UniRule"/>
</dbReference>
<feature type="binding site" evidence="5">
    <location>
        <position position="60"/>
    </location>
    <ligand>
        <name>S-adenosyl-L-methionine</name>
        <dbReference type="ChEBI" id="CHEBI:59789"/>
    </ligand>
</feature>
<keyword evidence="1 5" id="KW-0169">Cobalamin biosynthesis</keyword>
<feature type="binding site" evidence="5">
    <location>
        <begin position="39"/>
        <end position="43"/>
    </location>
    <ligand>
        <name>S-adenosyl-L-methionine</name>
        <dbReference type="ChEBI" id="CHEBI:59789"/>
    </ligand>
</feature>
<accession>A0ABD6DVH8</accession>
<feature type="compositionally biased region" description="Low complexity" evidence="6">
    <location>
        <begin position="185"/>
        <end position="204"/>
    </location>
</feature>
<evidence type="ECO:0000313" key="7">
    <source>
        <dbReference type="EMBL" id="MFD1685582.1"/>
    </source>
</evidence>
<sequence length="227" mass="23656">MAHVSLPHDAKAGPTKSEVRAVLLSKLDLTPTDHFAEVGSCTGAVTVEAARRAGRVTALERKPERVETSRKNLAANEVGGSVELRESEAPEGLPTDADALFLGGSRNYEAVLDHAVEHRIDRVVMNVSRLEVAGAATAAFRERGLLDEVVQFQVSHGYELAGATSFDSQNPVYMLVGGAGEVAADGGKAAMDDGGAATDGGETSTDGDERVRGTERSPGDSTGGGRR</sequence>